<comment type="caution">
    <text evidence="3">The sequence shown here is derived from an EMBL/GenBank/DDBJ whole genome shotgun (WGS) entry which is preliminary data.</text>
</comment>
<proteinExistence type="predicted"/>
<feature type="compositionally biased region" description="Polar residues" evidence="1">
    <location>
        <begin position="10"/>
        <end position="22"/>
    </location>
</feature>
<keyword evidence="2" id="KW-0812">Transmembrane</keyword>
<evidence type="ECO:0000256" key="2">
    <source>
        <dbReference type="SAM" id="Phobius"/>
    </source>
</evidence>
<dbReference type="AlphaFoldDB" id="A0AAN7W6G4"/>
<reference evidence="3" key="1">
    <citation type="submission" date="2023-08" db="EMBL/GenBank/DDBJ databases">
        <title>Black Yeasts Isolated from many extreme environments.</title>
        <authorList>
            <person name="Coleine C."/>
            <person name="Stajich J.E."/>
            <person name="Selbmann L."/>
        </authorList>
    </citation>
    <scope>NUCLEOTIDE SEQUENCE</scope>
    <source>
        <strain evidence="3">CCFEE 5810</strain>
    </source>
</reference>
<feature type="region of interest" description="Disordered" evidence="1">
    <location>
        <begin position="1"/>
        <end position="29"/>
    </location>
</feature>
<evidence type="ECO:0000313" key="4">
    <source>
        <dbReference type="Proteomes" id="UP001310594"/>
    </source>
</evidence>
<organism evidence="3 4">
    <name type="scientific">Elasticomyces elasticus</name>
    <dbReference type="NCBI Taxonomy" id="574655"/>
    <lineage>
        <taxon>Eukaryota</taxon>
        <taxon>Fungi</taxon>
        <taxon>Dikarya</taxon>
        <taxon>Ascomycota</taxon>
        <taxon>Pezizomycotina</taxon>
        <taxon>Dothideomycetes</taxon>
        <taxon>Dothideomycetidae</taxon>
        <taxon>Mycosphaerellales</taxon>
        <taxon>Teratosphaeriaceae</taxon>
        <taxon>Elasticomyces</taxon>
    </lineage>
</organism>
<keyword evidence="2" id="KW-1133">Transmembrane helix</keyword>
<accession>A0AAN7W6G4</accession>
<gene>
    <name evidence="3" type="ORF">LTR97_007483</name>
</gene>
<protein>
    <submittedName>
        <fullName evidence="3">Uncharacterized protein</fullName>
    </submittedName>
</protein>
<evidence type="ECO:0000313" key="3">
    <source>
        <dbReference type="EMBL" id="KAK5697345.1"/>
    </source>
</evidence>
<evidence type="ECO:0000256" key="1">
    <source>
        <dbReference type="SAM" id="MobiDB-lite"/>
    </source>
</evidence>
<dbReference type="Proteomes" id="UP001310594">
    <property type="component" value="Unassembled WGS sequence"/>
</dbReference>
<feature type="transmembrane region" description="Helical" evidence="2">
    <location>
        <begin position="118"/>
        <end position="139"/>
    </location>
</feature>
<sequence>MAAAKPMLSADTQYHSVSTDMDQSSEKDSLQRKIELGNHPPLRTNRKWIPTILLQAFFFLWIAPIMTLLVLNMKGYTIGASAWCPGGICWVDAFEPDSSIPELNIHRFDKQGHNLLGILQLVAKLLEIWFELVAVALVYHYTMRLAAMKEGLPIGYLNRPNEFADLPGLFESLLWTSLPSSKGPQAYKKKAARIRVWAFIIMTVVLCFICNLIGPAIAVLLIPTLGWQQAPKVSYQTFSSLASAGPPPSDGFTYIDTFSCSDDDLANYRYSCTRYDWAEKLDAWTSSWVVAAAESSHTTITQQDELVFTVNASKPDADGDYHGATYWIPSRQLVHTFSEDYDNIAYISLGYNATDLELSDEEYNSYVVYNKSQRLQVQRNGHILGTYPNRWYDASDSLSWTTTIDEGRALQCYSHYAYGLASDNYTKCIQDGKDWGPNTKFASFTIAGPGK</sequence>
<keyword evidence="2" id="KW-0472">Membrane</keyword>
<dbReference type="EMBL" id="JAVRQU010000011">
    <property type="protein sequence ID" value="KAK5697345.1"/>
    <property type="molecule type" value="Genomic_DNA"/>
</dbReference>
<feature type="transmembrane region" description="Helical" evidence="2">
    <location>
        <begin position="196"/>
        <end position="222"/>
    </location>
</feature>
<feature type="transmembrane region" description="Helical" evidence="2">
    <location>
        <begin position="52"/>
        <end position="71"/>
    </location>
</feature>
<name>A0AAN7W6G4_9PEZI</name>